<sequence length="93" mass="10756">MPRKRERVSQVGNAECLTQSPVLNSEAEKHQLVSSIWYYIFDFLSLKNFGWLDIGRKVYTREDGLHIRLPITEKFSAMILIKQGHDGDAFEEG</sequence>
<proteinExistence type="predicted"/>
<comment type="caution">
    <text evidence="1">The sequence shown here is derived from an EMBL/GenBank/DDBJ whole genome shotgun (WGS) entry which is preliminary data.</text>
</comment>
<dbReference type="EMBL" id="RCHU02000011">
    <property type="protein sequence ID" value="KAL3576002.1"/>
    <property type="molecule type" value="Genomic_DNA"/>
</dbReference>
<reference evidence="1 2" key="1">
    <citation type="journal article" date="2024" name="Plant Biotechnol. J.">
        <title>Genome and CRISPR/Cas9 system of a widespread forest tree (Populus alba) in the world.</title>
        <authorList>
            <person name="Liu Y.J."/>
            <person name="Jiang P.F."/>
            <person name="Han X.M."/>
            <person name="Li X.Y."/>
            <person name="Wang H.M."/>
            <person name="Wang Y.J."/>
            <person name="Wang X.X."/>
            <person name="Zeng Q.Y."/>
        </authorList>
    </citation>
    <scope>NUCLEOTIDE SEQUENCE [LARGE SCALE GENOMIC DNA]</scope>
    <source>
        <strain evidence="2">cv. PAL-ZL1</strain>
    </source>
</reference>
<protein>
    <submittedName>
        <fullName evidence="1">Uncharacterized protein</fullName>
    </submittedName>
</protein>
<organism evidence="1 2">
    <name type="scientific">Populus alba</name>
    <name type="common">White poplar</name>
    <dbReference type="NCBI Taxonomy" id="43335"/>
    <lineage>
        <taxon>Eukaryota</taxon>
        <taxon>Viridiplantae</taxon>
        <taxon>Streptophyta</taxon>
        <taxon>Embryophyta</taxon>
        <taxon>Tracheophyta</taxon>
        <taxon>Spermatophyta</taxon>
        <taxon>Magnoliopsida</taxon>
        <taxon>eudicotyledons</taxon>
        <taxon>Gunneridae</taxon>
        <taxon>Pentapetalae</taxon>
        <taxon>rosids</taxon>
        <taxon>fabids</taxon>
        <taxon>Malpighiales</taxon>
        <taxon>Salicaceae</taxon>
        <taxon>Saliceae</taxon>
        <taxon>Populus</taxon>
    </lineage>
</organism>
<name>A0ACC4BCB5_POPAL</name>
<keyword evidence="2" id="KW-1185">Reference proteome</keyword>
<evidence type="ECO:0000313" key="2">
    <source>
        <dbReference type="Proteomes" id="UP000309997"/>
    </source>
</evidence>
<accession>A0ACC4BCB5</accession>
<gene>
    <name evidence="1" type="ORF">D5086_021285</name>
</gene>
<dbReference type="Proteomes" id="UP000309997">
    <property type="component" value="Unassembled WGS sequence"/>
</dbReference>
<evidence type="ECO:0000313" key="1">
    <source>
        <dbReference type="EMBL" id="KAL3576002.1"/>
    </source>
</evidence>